<keyword evidence="2 9" id="KW-0813">Transport</keyword>
<dbReference type="Pfam" id="PF07715">
    <property type="entry name" value="Plug"/>
    <property type="match status" value="1"/>
</dbReference>
<evidence type="ECO:0000256" key="10">
    <source>
        <dbReference type="PROSITE-ProRule" id="PRU10144"/>
    </source>
</evidence>
<evidence type="ECO:0000256" key="3">
    <source>
        <dbReference type="ARBA" id="ARBA00022452"/>
    </source>
</evidence>
<comment type="subcellular location">
    <subcellularLocation>
        <location evidence="1 9">Cell outer membrane</location>
        <topology evidence="1 9">Multi-pass membrane protein</topology>
    </subcellularLocation>
</comment>
<keyword evidence="4 9" id="KW-0812">Transmembrane</keyword>
<organism evidence="14 15">
    <name type="scientific">Pseudogemmobacter humi</name>
    <dbReference type="NCBI Taxonomy" id="2483812"/>
    <lineage>
        <taxon>Bacteria</taxon>
        <taxon>Pseudomonadati</taxon>
        <taxon>Pseudomonadota</taxon>
        <taxon>Alphaproteobacteria</taxon>
        <taxon>Rhodobacterales</taxon>
        <taxon>Paracoccaceae</taxon>
        <taxon>Pseudogemmobacter</taxon>
    </lineage>
</organism>
<keyword evidence="6 11" id="KW-0798">TonB box</keyword>
<dbReference type="PROSITE" id="PS01156">
    <property type="entry name" value="TONB_DEPENDENT_REC_2"/>
    <property type="match status" value="1"/>
</dbReference>
<dbReference type="SUPFAM" id="SSF56935">
    <property type="entry name" value="Porins"/>
    <property type="match status" value="1"/>
</dbReference>
<keyword evidence="14" id="KW-0675">Receptor</keyword>
<proteinExistence type="inferred from homology"/>
<dbReference type="OrthoDB" id="9760333at2"/>
<gene>
    <name evidence="14" type="primary">hemR_2</name>
    <name evidence="14" type="ORF">XINFAN_01632</name>
</gene>
<keyword evidence="7 9" id="KW-0472">Membrane</keyword>
<dbReference type="PANTHER" id="PTHR30069">
    <property type="entry name" value="TONB-DEPENDENT OUTER MEMBRANE RECEPTOR"/>
    <property type="match status" value="1"/>
</dbReference>
<keyword evidence="3 9" id="KW-1134">Transmembrane beta strand</keyword>
<dbReference type="Pfam" id="PF00593">
    <property type="entry name" value="TonB_dep_Rec_b-barrel"/>
    <property type="match status" value="1"/>
</dbReference>
<dbReference type="AlphaFoldDB" id="A0A3P5WSN2"/>
<dbReference type="InterPro" id="IPR010917">
    <property type="entry name" value="TonB_rcpt_CS"/>
</dbReference>
<dbReference type="GO" id="GO:0009279">
    <property type="term" value="C:cell outer membrane"/>
    <property type="evidence" value="ECO:0007669"/>
    <property type="project" value="UniProtKB-SubCell"/>
</dbReference>
<sequence length="711" mass="76788">MSSETVTRRAPPGIGRLLAATALVASLPAALRAEHVAEDPHAQHLGTITLRTDTGPGVSVAGPADLTGLSATASDSAALFSRMTGVALQTGGGVSALPVVNGFAADRVKTLVDGMQITSSCGNFMNPPLSYIAPGAVAEAALYAGLTPVSLGGDSIGGTISVSAEDPVFAPAGEGVAASGSLSVSARSNGEAFGGAAKLRVSGESFSLSYDASLSEAENYKDGAGREVKASEYRSINHRLGAAARFGDHTFGLSLGWQDMPYQAFVNQWMDMTDNSSTSVNASYEGVFDWGTLEARLYQNDVRHTMDKLADKPGRMPMETDGRDRGLTLHAEIGLDARSDMRLGAEYLTYRLDDWWPPVTGSMMMSPETFWNISDGRRDRAALFGEIETTWNDQWQTLFGLRYERVTTDTGEVQGYNAMYQAEASAFNALDRKRRDGNFDLTATARYTPAEGQLLEFGFARKTRSPNLYERYTWSTNAMAASMINWNGDLHGWVGNPDLRPETADTLSLSYEWHDPAEADWHLKAALQYSRVDDYITGERIGSVSMGRRALFRFVNHDAELFTLNLEGAKRLGDWHGEWNLGGRISYTRGKDETTGGNLYNIMPLNAVITLGHRAGNWTNAIELQAVAGKTTVAADRLEEKTAGYGLVTLRSGYDTGRLRVDMAIENLFDRDYALPLGGVGAVDFQGGATAAQALVHGQGRSFNLGVTWTF</sequence>
<reference evidence="14 15" key="1">
    <citation type="submission" date="2018-11" db="EMBL/GenBank/DDBJ databases">
        <authorList>
            <person name="Criscuolo A."/>
        </authorList>
    </citation>
    <scope>NUCLEOTIDE SEQUENCE [LARGE SCALE GENOMIC DNA]</scope>
    <source>
        <strain evidence="14">ACIP111625</strain>
    </source>
</reference>
<evidence type="ECO:0000259" key="12">
    <source>
        <dbReference type="Pfam" id="PF00593"/>
    </source>
</evidence>
<keyword evidence="5" id="KW-0732">Signal</keyword>
<evidence type="ECO:0000259" key="13">
    <source>
        <dbReference type="Pfam" id="PF07715"/>
    </source>
</evidence>
<protein>
    <submittedName>
        <fullName evidence="14">Hemin receptor</fullName>
    </submittedName>
</protein>
<dbReference type="PANTHER" id="PTHR30069:SF49">
    <property type="entry name" value="OUTER MEMBRANE PROTEIN C"/>
    <property type="match status" value="1"/>
</dbReference>
<evidence type="ECO:0000256" key="9">
    <source>
        <dbReference type="PROSITE-ProRule" id="PRU01360"/>
    </source>
</evidence>
<dbReference type="GO" id="GO:0044718">
    <property type="term" value="P:siderophore transmembrane transport"/>
    <property type="evidence" value="ECO:0007669"/>
    <property type="project" value="TreeGrafter"/>
</dbReference>
<dbReference type="Proteomes" id="UP000277498">
    <property type="component" value="Unassembled WGS sequence"/>
</dbReference>
<dbReference type="Gene3D" id="2.170.130.10">
    <property type="entry name" value="TonB-dependent receptor, plug domain"/>
    <property type="match status" value="1"/>
</dbReference>
<dbReference type="GO" id="GO:0015344">
    <property type="term" value="F:siderophore uptake transmembrane transporter activity"/>
    <property type="evidence" value="ECO:0007669"/>
    <property type="project" value="TreeGrafter"/>
</dbReference>
<dbReference type="EMBL" id="UXAW01000054">
    <property type="protein sequence ID" value="VDC26393.1"/>
    <property type="molecule type" value="Genomic_DNA"/>
</dbReference>
<evidence type="ECO:0000256" key="6">
    <source>
        <dbReference type="ARBA" id="ARBA00023077"/>
    </source>
</evidence>
<dbReference type="InterPro" id="IPR012910">
    <property type="entry name" value="Plug_dom"/>
</dbReference>
<evidence type="ECO:0000256" key="4">
    <source>
        <dbReference type="ARBA" id="ARBA00022692"/>
    </source>
</evidence>
<dbReference type="InterPro" id="IPR039426">
    <property type="entry name" value="TonB-dep_rcpt-like"/>
</dbReference>
<dbReference type="RefSeq" id="WP_124086051.1">
    <property type="nucleotide sequence ID" value="NZ_UXAW01000054.1"/>
</dbReference>
<dbReference type="PROSITE" id="PS52016">
    <property type="entry name" value="TONB_DEPENDENT_REC_3"/>
    <property type="match status" value="1"/>
</dbReference>
<evidence type="ECO:0000256" key="5">
    <source>
        <dbReference type="ARBA" id="ARBA00022729"/>
    </source>
</evidence>
<evidence type="ECO:0000256" key="11">
    <source>
        <dbReference type="RuleBase" id="RU003357"/>
    </source>
</evidence>
<feature type="domain" description="TonB-dependent receptor-like beta-barrel" evidence="12">
    <location>
        <begin position="238"/>
        <end position="668"/>
    </location>
</feature>
<feature type="domain" description="TonB-dependent receptor plug" evidence="13">
    <location>
        <begin position="72"/>
        <end position="159"/>
    </location>
</feature>
<dbReference type="InterPro" id="IPR000531">
    <property type="entry name" value="Beta-barrel_TonB"/>
</dbReference>
<evidence type="ECO:0000313" key="15">
    <source>
        <dbReference type="Proteomes" id="UP000277498"/>
    </source>
</evidence>
<dbReference type="InterPro" id="IPR036942">
    <property type="entry name" value="Beta-barrel_TonB_sf"/>
</dbReference>
<evidence type="ECO:0000256" key="1">
    <source>
        <dbReference type="ARBA" id="ARBA00004571"/>
    </source>
</evidence>
<name>A0A3P5WSN2_9RHOB</name>
<keyword evidence="15" id="KW-1185">Reference proteome</keyword>
<evidence type="ECO:0000256" key="8">
    <source>
        <dbReference type="ARBA" id="ARBA00023237"/>
    </source>
</evidence>
<evidence type="ECO:0000313" key="14">
    <source>
        <dbReference type="EMBL" id="VDC26393.1"/>
    </source>
</evidence>
<evidence type="ECO:0000256" key="7">
    <source>
        <dbReference type="ARBA" id="ARBA00023136"/>
    </source>
</evidence>
<feature type="short sequence motif" description="TonB C-terminal box" evidence="10">
    <location>
        <begin position="694"/>
        <end position="711"/>
    </location>
</feature>
<comment type="similarity">
    <text evidence="9 11">Belongs to the TonB-dependent receptor family.</text>
</comment>
<keyword evidence="8 9" id="KW-0998">Cell outer membrane</keyword>
<dbReference type="InterPro" id="IPR037066">
    <property type="entry name" value="Plug_dom_sf"/>
</dbReference>
<accession>A0A3P5WSN2</accession>
<dbReference type="Gene3D" id="2.40.170.20">
    <property type="entry name" value="TonB-dependent receptor, beta-barrel domain"/>
    <property type="match status" value="1"/>
</dbReference>
<evidence type="ECO:0000256" key="2">
    <source>
        <dbReference type="ARBA" id="ARBA00022448"/>
    </source>
</evidence>